<evidence type="ECO:0000313" key="2">
    <source>
        <dbReference type="EMBL" id="KAL3627299.1"/>
    </source>
</evidence>
<name>A0ABD3CCL9_9LAMI</name>
<accession>A0ABD3CCL9</accession>
<proteinExistence type="predicted"/>
<evidence type="ECO:0000256" key="1">
    <source>
        <dbReference type="SAM" id="MobiDB-lite"/>
    </source>
</evidence>
<dbReference type="AlphaFoldDB" id="A0ABD3CCL9"/>
<protein>
    <submittedName>
        <fullName evidence="2">Uncharacterized protein</fullName>
    </submittedName>
</protein>
<sequence>MASIRPATRYTNNSSTRSDPSSSAEFSASRALARKNDAPNINFTSMVKRCWSLNLS</sequence>
<reference evidence="3" key="1">
    <citation type="journal article" date="2024" name="IScience">
        <title>Strigolactones Initiate the Formation of Haustorium-like Structures in Castilleja.</title>
        <authorList>
            <person name="Buerger M."/>
            <person name="Peterson D."/>
            <person name="Chory J."/>
        </authorList>
    </citation>
    <scope>NUCLEOTIDE SEQUENCE [LARGE SCALE GENOMIC DNA]</scope>
</reference>
<gene>
    <name evidence="2" type="ORF">CASFOL_028662</name>
</gene>
<feature type="region of interest" description="Disordered" evidence="1">
    <location>
        <begin position="1"/>
        <end position="27"/>
    </location>
</feature>
<comment type="caution">
    <text evidence="2">The sequence shown here is derived from an EMBL/GenBank/DDBJ whole genome shotgun (WGS) entry which is preliminary data.</text>
</comment>
<feature type="compositionally biased region" description="Low complexity" evidence="1">
    <location>
        <begin position="14"/>
        <end position="27"/>
    </location>
</feature>
<organism evidence="2 3">
    <name type="scientific">Castilleja foliolosa</name>
    <dbReference type="NCBI Taxonomy" id="1961234"/>
    <lineage>
        <taxon>Eukaryota</taxon>
        <taxon>Viridiplantae</taxon>
        <taxon>Streptophyta</taxon>
        <taxon>Embryophyta</taxon>
        <taxon>Tracheophyta</taxon>
        <taxon>Spermatophyta</taxon>
        <taxon>Magnoliopsida</taxon>
        <taxon>eudicotyledons</taxon>
        <taxon>Gunneridae</taxon>
        <taxon>Pentapetalae</taxon>
        <taxon>asterids</taxon>
        <taxon>lamiids</taxon>
        <taxon>Lamiales</taxon>
        <taxon>Orobanchaceae</taxon>
        <taxon>Pedicularideae</taxon>
        <taxon>Castillejinae</taxon>
        <taxon>Castilleja</taxon>
    </lineage>
</organism>
<keyword evidence="3" id="KW-1185">Reference proteome</keyword>
<dbReference type="Proteomes" id="UP001632038">
    <property type="component" value="Unassembled WGS sequence"/>
</dbReference>
<dbReference type="EMBL" id="JAVIJP010000039">
    <property type="protein sequence ID" value="KAL3627299.1"/>
    <property type="molecule type" value="Genomic_DNA"/>
</dbReference>
<evidence type="ECO:0000313" key="3">
    <source>
        <dbReference type="Proteomes" id="UP001632038"/>
    </source>
</evidence>